<dbReference type="EMBL" id="PDNB01000104">
    <property type="protein sequence ID" value="PGH08091.1"/>
    <property type="molecule type" value="Genomic_DNA"/>
</dbReference>
<feature type="region of interest" description="Disordered" evidence="1">
    <location>
        <begin position="133"/>
        <end position="336"/>
    </location>
</feature>
<comment type="caution">
    <text evidence="3">The sequence shown here is derived from an EMBL/GenBank/DDBJ whole genome shotgun (WGS) entry which is preliminary data.</text>
</comment>
<feature type="region of interest" description="Disordered" evidence="1">
    <location>
        <begin position="453"/>
        <end position="478"/>
    </location>
</feature>
<proteinExistence type="predicted"/>
<feature type="chain" id="PRO_5013333036" evidence="2">
    <location>
        <begin position="22"/>
        <end position="497"/>
    </location>
</feature>
<feature type="region of interest" description="Disordered" evidence="1">
    <location>
        <begin position="376"/>
        <end position="397"/>
    </location>
</feature>
<feature type="compositionally biased region" description="Low complexity" evidence="1">
    <location>
        <begin position="258"/>
        <end position="267"/>
    </location>
</feature>
<feature type="compositionally biased region" description="Basic and acidic residues" evidence="1">
    <location>
        <begin position="168"/>
        <end position="188"/>
    </location>
</feature>
<feature type="compositionally biased region" description="Low complexity" evidence="1">
    <location>
        <begin position="42"/>
        <end position="55"/>
    </location>
</feature>
<organism evidence="3 4">
    <name type="scientific">Helicocarpus griseus UAMH5409</name>
    <dbReference type="NCBI Taxonomy" id="1447875"/>
    <lineage>
        <taxon>Eukaryota</taxon>
        <taxon>Fungi</taxon>
        <taxon>Dikarya</taxon>
        <taxon>Ascomycota</taxon>
        <taxon>Pezizomycotina</taxon>
        <taxon>Eurotiomycetes</taxon>
        <taxon>Eurotiomycetidae</taxon>
        <taxon>Onygenales</taxon>
        <taxon>Ajellomycetaceae</taxon>
        <taxon>Helicocarpus</taxon>
    </lineage>
</organism>
<evidence type="ECO:0000313" key="4">
    <source>
        <dbReference type="Proteomes" id="UP000223968"/>
    </source>
</evidence>
<feature type="region of interest" description="Disordered" evidence="1">
    <location>
        <begin position="42"/>
        <end position="121"/>
    </location>
</feature>
<evidence type="ECO:0000256" key="2">
    <source>
        <dbReference type="SAM" id="SignalP"/>
    </source>
</evidence>
<dbReference type="AlphaFoldDB" id="A0A2B7XH37"/>
<gene>
    <name evidence="3" type="ORF">AJ79_06091</name>
</gene>
<accession>A0A2B7XH37</accession>
<name>A0A2B7XH37_9EURO</name>
<feature type="signal peptide" evidence="2">
    <location>
        <begin position="1"/>
        <end position="21"/>
    </location>
</feature>
<reference evidence="3 4" key="1">
    <citation type="submission" date="2017-10" db="EMBL/GenBank/DDBJ databases">
        <title>Comparative genomics in systemic dimorphic fungi from Ajellomycetaceae.</title>
        <authorList>
            <person name="Munoz J.F."/>
            <person name="Mcewen J.G."/>
            <person name="Clay O.K."/>
            <person name="Cuomo C.A."/>
        </authorList>
    </citation>
    <scope>NUCLEOTIDE SEQUENCE [LARGE SCALE GENOMIC DNA]</scope>
    <source>
        <strain evidence="3 4">UAMH5409</strain>
    </source>
</reference>
<keyword evidence="4" id="KW-1185">Reference proteome</keyword>
<dbReference type="Proteomes" id="UP000223968">
    <property type="component" value="Unassembled WGS sequence"/>
</dbReference>
<sequence>MTLRPGQLAILAVPFLGAVQARPVEREERGYLRLRRDIQDVTTTTPTALPDAPETNNSIEDYPLDEDSVTTPGDPIPSLRLDHIDTRQMDKGRDEEESESVKAIRDSPVTATKQGKPFGGWKKTQREVKAYNYWERSDYSYSQKRTEEENPSQKAGQEIPPKIGELAKPLEKAEDEKPQKKGGEEKRSKSTLLPRDPPWNAGGAKAVNCDDEKLKNLPPQATVPWCSQAEKARDNLSKPEKRGDGEEDAKKVSDNLSDAADAAAAADLVSEEPEITTEQGSSSPEPKLSRRQHVKRAPGPPITRWSTLRPMAFKSSRKRPGLLPDKSAGGLADVEDVEEQLQDWELELDFYLDSDAGPDLGSDLDSEQAPLVFRLGPQVSIRPPKSSLGKRSGGDNLPRSAQLVVPAIYYDWEQSDEYTKGQFVDDDSPQEEANTLAELGILKDAVDDLKRDVEVEDPRPLASRSASGGPRRCGGRDRYFPELEDCTKFKDRELSAL</sequence>
<feature type="compositionally biased region" description="Basic and acidic residues" evidence="1">
    <location>
        <begin position="80"/>
        <end position="105"/>
    </location>
</feature>
<feature type="compositionally biased region" description="Basic and acidic residues" evidence="1">
    <location>
        <begin position="230"/>
        <end position="253"/>
    </location>
</feature>
<protein>
    <submittedName>
        <fullName evidence="3">Uncharacterized protein</fullName>
    </submittedName>
</protein>
<evidence type="ECO:0000256" key="1">
    <source>
        <dbReference type="SAM" id="MobiDB-lite"/>
    </source>
</evidence>
<evidence type="ECO:0000313" key="3">
    <source>
        <dbReference type="EMBL" id="PGH08091.1"/>
    </source>
</evidence>
<keyword evidence="2" id="KW-0732">Signal</keyword>